<dbReference type="SUPFAM" id="SSF48366">
    <property type="entry name" value="Ras GEF"/>
    <property type="match status" value="1"/>
</dbReference>
<dbReference type="Pfam" id="PF00617">
    <property type="entry name" value="RasGEF"/>
    <property type="match status" value="1"/>
</dbReference>
<keyword evidence="4" id="KW-1185">Reference proteome</keyword>
<dbReference type="PROSITE" id="PS50009">
    <property type="entry name" value="RASGEF_CAT"/>
    <property type="match status" value="1"/>
</dbReference>
<feature type="domain" description="Ras-GEF" evidence="3">
    <location>
        <begin position="229"/>
        <end position="492"/>
    </location>
</feature>
<accession>A0A8M1F0C4</accession>
<dbReference type="PANTHER" id="PTHR23113">
    <property type="entry name" value="GUANINE NUCLEOTIDE EXCHANGE FACTOR"/>
    <property type="match status" value="1"/>
</dbReference>
<dbReference type="AlphaFoldDB" id="A0A8M1F0C4"/>
<keyword evidence="1 2" id="KW-0344">Guanine-nucleotide releasing factor</keyword>
<dbReference type="InterPro" id="IPR001895">
    <property type="entry name" value="RASGEF_cat_dom"/>
</dbReference>
<dbReference type="Proteomes" id="UP000261680">
    <property type="component" value="Unplaced"/>
</dbReference>
<name>A0A8M1F0C4_URSMA</name>
<evidence type="ECO:0000259" key="3">
    <source>
        <dbReference type="PROSITE" id="PS50009"/>
    </source>
</evidence>
<dbReference type="GeneID" id="103681925"/>
<dbReference type="InterPro" id="IPR008937">
    <property type="entry name" value="Ras-like_GEF"/>
</dbReference>
<dbReference type="SMART" id="SM00147">
    <property type="entry name" value="RasGEF"/>
    <property type="match status" value="1"/>
</dbReference>
<dbReference type="InterPro" id="IPR023578">
    <property type="entry name" value="Ras_GEF_dom_sf"/>
</dbReference>
<protein>
    <submittedName>
        <fullName evidence="5">Ral guanine nucleotide dissociation stimulator-like isoform X1</fullName>
    </submittedName>
</protein>
<evidence type="ECO:0000313" key="5">
    <source>
        <dbReference type="RefSeq" id="XP_040476858.1"/>
    </source>
</evidence>
<evidence type="ECO:0000256" key="2">
    <source>
        <dbReference type="PROSITE-ProRule" id="PRU00168"/>
    </source>
</evidence>
<organism evidence="4 5">
    <name type="scientific">Ursus maritimus</name>
    <name type="common">Polar bear</name>
    <name type="synonym">Thalarctos maritimus</name>
    <dbReference type="NCBI Taxonomy" id="29073"/>
    <lineage>
        <taxon>Eukaryota</taxon>
        <taxon>Metazoa</taxon>
        <taxon>Chordata</taxon>
        <taxon>Craniata</taxon>
        <taxon>Vertebrata</taxon>
        <taxon>Euteleostomi</taxon>
        <taxon>Mammalia</taxon>
        <taxon>Eutheria</taxon>
        <taxon>Laurasiatheria</taxon>
        <taxon>Carnivora</taxon>
        <taxon>Caniformia</taxon>
        <taxon>Ursidae</taxon>
        <taxon>Ursus</taxon>
    </lineage>
</organism>
<dbReference type="PANTHER" id="PTHR23113:SF223">
    <property type="entry name" value="RAL-GDS-RELATED PROTEIN"/>
    <property type="match status" value="1"/>
</dbReference>
<dbReference type="CDD" id="cd00155">
    <property type="entry name" value="RasGEF"/>
    <property type="match status" value="1"/>
</dbReference>
<dbReference type="GO" id="GO:0005886">
    <property type="term" value="C:plasma membrane"/>
    <property type="evidence" value="ECO:0007669"/>
    <property type="project" value="TreeGrafter"/>
</dbReference>
<sequence length="492" mass="54357">MLRLREGTMERFVQSLVPSFPDGSISTTSTIFCMYEMFTSATQVLGQQFNSTLSPFLGTWPDQNLQAIYQSLGRDRVEIKVAYVHGAMVLKWHAWDLTNHVPLLLMQRELLALTEAEVEVPAPGLLPAAEPGTGPPIELEATPALCQLSPAVSEPASPPSAVPELQPVLPSSACVPGAEQQSAGPPFLLESFTQATATEPTAAPEASCHRCVTPKNQLGEEKPDLLDFPPRLVAEQLTYMDAELFKKLLPHQCLGSVWSKRNKPGSEHLAPTVRATVAQFNGVAKCVITTCLGNPSMTARDRAMVVEHWIKVAKACQTLRNYSSLHAILSALQSVSIHRLENTWGKVSRKPLRIFQKLCSKDTAQGRNLLIKDTGCRAFPWHFPHRAGDVRYRHGGLSGGMSEVRLQLGHGSRCRRLVKQQSFLKAKLHEVCLSGPQPPPEYQVMTDIMLLQVAAENYTLEPEDPFWAWFQAMESLSEAESYTLSCQLEPRS</sequence>
<dbReference type="InterPro" id="IPR036964">
    <property type="entry name" value="RASGEF_cat_dom_sf"/>
</dbReference>
<proteinExistence type="predicted"/>
<dbReference type="RefSeq" id="XP_040476858.1">
    <property type="nucleotide sequence ID" value="XM_040620924.1"/>
</dbReference>
<reference evidence="5" key="1">
    <citation type="submission" date="2025-08" db="UniProtKB">
        <authorList>
            <consortium name="RefSeq"/>
        </authorList>
    </citation>
    <scope>IDENTIFICATION</scope>
    <source>
        <tissue evidence="5">Whole blood</tissue>
    </source>
</reference>
<evidence type="ECO:0000313" key="4">
    <source>
        <dbReference type="Proteomes" id="UP000261680"/>
    </source>
</evidence>
<dbReference type="GO" id="GO:0005085">
    <property type="term" value="F:guanyl-nucleotide exchange factor activity"/>
    <property type="evidence" value="ECO:0007669"/>
    <property type="project" value="UniProtKB-KW"/>
</dbReference>
<dbReference type="GO" id="GO:0007265">
    <property type="term" value="P:Ras protein signal transduction"/>
    <property type="evidence" value="ECO:0007669"/>
    <property type="project" value="TreeGrafter"/>
</dbReference>
<dbReference type="KEGG" id="umr:103681925"/>
<dbReference type="Gene3D" id="1.10.840.10">
    <property type="entry name" value="Ras guanine-nucleotide exchange factors catalytic domain"/>
    <property type="match status" value="2"/>
</dbReference>
<gene>
    <name evidence="5" type="primary">LOC103681925</name>
</gene>
<evidence type="ECO:0000256" key="1">
    <source>
        <dbReference type="ARBA" id="ARBA00022658"/>
    </source>
</evidence>